<evidence type="ECO:0000256" key="9">
    <source>
        <dbReference type="ARBA" id="ARBA00031306"/>
    </source>
</evidence>
<evidence type="ECO:0000256" key="1">
    <source>
        <dbReference type="ARBA" id="ARBA00001946"/>
    </source>
</evidence>
<dbReference type="SUPFAM" id="SSF143631">
    <property type="entry name" value="ApbE-like"/>
    <property type="match status" value="1"/>
</dbReference>
<feature type="compositionally biased region" description="Low complexity" evidence="11">
    <location>
        <begin position="45"/>
        <end position="56"/>
    </location>
</feature>
<evidence type="ECO:0000256" key="5">
    <source>
        <dbReference type="ARBA" id="ARBA00022679"/>
    </source>
</evidence>
<evidence type="ECO:0000313" key="12">
    <source>
        <dbReference type="EMBL" id="CAA9410388.1"/>
    </source>
</evidence>
<keyword evidence="6" id="KW-0479">Metal-binding</keyword>
<evidence type="ECO:0000256" key="10">
    <source>
        <dbReference type="ARBA" id="ARBA00048540"/>
    </source>
</evidence>
<dbReference type="EC" id="2.7.1.180" evidence="2"/>
<dbReference type="GO" id="GO:0046872">
    <property type="term" value="F:metal ion binding"/>
    <property type="evidence" value="ECO:0007669"/>
    <property type="project" value="UniProtKB-KW"/>
</dbReference>
<keyword evidence="8" id="KW-0460">Magnesium</keyword>
<evidence type="ECO:0000256" key="3">
    <source>
        <dbReference type="ARBA" id="ARBA00016337"/>
    </source>
</evidence>
<dbReference type="Pfam" id="PF02424">
    <property type="entry name" value="ApbE"/>
    <property type="match status" value="1"/>
</dbReference>
<accession>A0A6J4PDF8</accession>
<comment type="catalytic activity">
    <reaction evidence="10">
        <text>L-threonyl-[protein] + FAD = FMN-L-threonyl-[protein] + AMP + H(+)</text>
        <dbReference type="Rhea" id="RHEA:36847"/>
        <dbReference type="Rhea" id="RHEA-COMP:11060"/>
        <dbReference type="Rhea" id="RHEA-COMP:11061"/>
        <dbReference type="ChEBI" id="CHEBI:15378"/>
        <dbReference type="ChEBI" id="CHEBI:30013"/>
        <dbReference type="ChEBI" id="CHEBI:57692"/>
        <dbReference type="ChEBI" id="CHEBI:74257"/>
        <dbReference type="ChEBI" id="CHEBI:456215"/>
        <dbReference type="EC" id="2.7.1.180"/>
    </reaction>
</comment>
<dbReference type="Gene3D" id="3.10.520.10">
    <property type="entry name" value="ApbE-like domains"/>
    <property type="match status" value="1"/>
</dbReference>
<sequence>MLQSHDTRLFLPPRGSRRSVRAPVFLLVGMVVAASSAGCREERSGAPAGPATAASQPAPPQTAPAPLAPPRTAPATTASAALQRFEFQQPKMGAAFRIVLYAPDQGAADRAAEAAFVRVDALNAILSDYDPESEISRLSRRTLDGPMAKPVKVSDELFHVLDASQKVAKLTDGAFDVTVGPFGGLWRRSNQLGQLPKPARIEEARRSVGHQHVRLDPGTQTVQLLAPRMKLDVAGIAVGYVVDEALRALGKAGVDRALIDAGGDLGMTGPPPGAKGWRVAVQSLRAPQETTGEFVELSHASISTSGDTYRYVEIDGVRYSHILDPRTGLGLTQRIGVTAIARDGLTADWLDTAVAVLGRERGTTVVESTPGAAARITTIGPDGGITVSETAGFRRFVAPGR</sequence>
<gene>
    <name evidence="12" type="ORF">AVDCRST_MAG64-2286</name>
</gene>
<dbReference type="GO" id="GO:0016740">
    <property type="term" value="F:transferase activity"/>
    <property type="evidence" value="ECO:0007669"/>
    <property type="project" value="UniProtKB-KW"/>
</dbReference>
<evidence type="ECO:0000256" key="8">
    <source>
        <dbReference type="ARBA" id="ARBA00022842"/>
    </source>
</evidence>
<keyword evidence="7" id="KW-0274">FAD</keyword>
<proteinExistence type="predicted"/>
<reference evidence="12" key="1">
    <citation type="submission" date="2020-02" db="EMBL/GenBank/DDBJ databases">
        <authorList>
            <person name="Meier V. D."/>
        </authorList>
    </citation>
    <scope>NUCLEOTIDE SEQUENCE</scope>
    <source>
        <strain evidence="12">AVDCRST_MAG64</strain>
    </source>
</reference>
<evidence type="ECO:0000256" key="11">
    <source>
        <dbReference type="SAM" id="MobiDB-lite"/>
    </source>
</evidence>
<name>A0A6J4PDF8_9BACT</name>
<dbReference type="PANTHER" id="PTHR30040">
    <property type="entry name" value="THIAMINE BIOSYNTHESIS LIPOPROTEIN APBE"/>
    <property type="match status" value="1"/>
</dbReference>
<evidence type="ECO:0000256" key="7">
    <source>
        <dbReference type="ARBA" id="ARBA00022827"/>
    </source>
</evidence>
<dbReference type="AlphaFoldDB" id="A0A6J4PDF8"/>
<evidence type="ECO:0000256" key="2">
    <source>
        <dbReference type="ARBA" id="ARBA00011955"/>
    </source>
</evidence>
<dbReference type="InterPro" id="IPR003374">
    <property type="entry name" value="ApbE-like_sf"/>
</dbReference>
<evidence type="ECO:0000256" key="4">
    <source>
        <dbReference type="ARBA" id="ARBA00022630"/>
    </source>
</evidence>
<keyword evidence="5 12" id="KW-0808">Transferase</keyword>
<feature type="region of interest" description="Disordered" evidence="11">
    <location>
        <begin position="41"/>
        <end position="75"/>
    </location>
</feature>
<dbReference type="InterPro" id="IPR024932">
    <property type="entry name" value="ApbE"/>
</dbReference>
<protein>
    <recommendedName>
        <fullName evidence="3">FAD:protein FMN transferase</fullName>
        <ecNumber evidence="2">2.7.1.180</ecNumber>
    </recommendedName>
    <alternativeName>
        <fullName evidence="9">Flavin transferase</fullName>
    </alternativeName>
</protein>
<keyword evidence="4" id="KW-0285">Flavoprotein</keyword>
<evidence type="ECO:0000256" key="6">
    <source>
        <dbReference type="ARBA" id="ARBA00022723"/>
    </source>
</evidence>
<dbReference type="PANTHER" id="PTHR30040:SF2">
    <property type="entry name" value="FAD:PROTEIN FMN TRANSFERASE"/>
    <property type="match status" value="1"/>
</dbReference>
<comment type="cofactor">
    <cofactor evidence="1">
        <name>Mg(2+)</name>
        <dbReference type="ChEBI" id="CHEBI:18420"/>
    </cofactor>
</comment>
<dbReference type="EMBL" id="CADCUQ010000511">
    <property type="protein sequence ID" value="CAA9410388.1"/>
    <property type="molecule type" value="Genomic_DNA"/>
</dbReference>
<organism evidence="12">
    <name type="scientific">uncultured Phycisphaerae bacterium</name>
    <dbReference type="NCBI Taxonomy" id="904963"/>
    <lineage>
        <taxon>Bacteria</taxon>
        <taxon>Pseudomonadati</taxon>
        <taxon>Planctomycetota</taxon>
        <taxon>Phycisphaerae</taxon>
        <taxon>environmental samples</taxon>
    </lineage>
</organism>
<feature type="compositionally biased region" description="Pro residues" evidence="11">
    <location>
        <begin position="57"/>
        <end position="72"/>
    </location>
</feature>